<protein>
    <submittedName>
        <fullName evidence="3">Uncharacterized protein</fullName>
    </submittedName>
</protein>
<feature type="region of interest" description="Disordered" evidence="1">
    <location>
        <begin position="145"/>
        <end position="183"/>
    </location>
</feature>
<evidence type="ECO:0000256" key="1">
    <source>
        <dbReference type="SAM" id="MobiDB-lite"/>
    </source>
</evidence>
<comment type="caution">
    <text evidence="3">The sequence shown here is derived from an EMBL/GenBank/DDBJ whole genome shotgun (WGS) entry which is preliminary data.</text>
</comment>
<accession>A0A2T9YE31</accession>
<dbReference type="AlphaFoldDB" id="A0A2T9YE31"/>
<keyword evidence="4" id="KW-1185">Reference proteome</keyword>
<organism evidence="3 4">
    <name type="scientific">Smittium simulii</name>
    <dbReference type="NCBI Taxonomy" id="133385"/>
    <lineage>
        <taxon>Eukaryota</taxon>
        <taxon>Fungi</taxon>
        <taxon>Fungi incertae sedis</taxon>
        <taxon>Zoopagomycota</taxon>
        <taxon>Kickxellomycotina</taxon>
        <taxon>Harpellomycetes</taxon>
        <taxon>Harpellales</taxon>
        <taxon>Legeriomycetaceae</taxon>
        <taxon>Smittium</taxon>
    </lineage>
</organism>
<sequence length="183" mass="21132">MKTILVFILLIPFLTTINALPPSYTDKSTLEIITLPIQSEVKDNQNISYRKFKKSHKNRKYNNNRKSKVESINFLNTTYVTDISILIRNCFNITNKPKINPIKIQNYIETQNQKNRSNNDQDKIIIENANNNKDSQDIDVSDIKESQYKENQDIDASDIKKSQDMNVSDIKGSQDMNVSDIKG</sequence>
<feature type="signal peptide" evidence="2">
    <location>
        <begin position="1"/>
        <end position="19"/>
    </location>
</feature>
<proteinExistence type="predicted"/>
<name>A0A2T9YE31_9FUNG</name>
<dbReference type="Proteomes" id="UP000245383">
    <property type="component" value="Unassembled WGS sequence"/>
</dbReference>
<dbReference type="EMBL" id="MBFR01000250">
    <property type="protein sequence ID" value="PVU90559.1"/>
    <property type="molecule type" value="Genomic_DNA"/>
</dbReference>
<reference evidence="3 4" key="1">
    <citation type="journal article" date="2018" name="MBio">
        <title>Comparative Genomics Reveals the Core Gene Toolbox for the Fungus-Insect Symbiosis.</title>
        <authorList>
            <person name="Wang Y."/>
            <person name="Stata M."/>
            <person name="Wang W."/>
            <person name="Stajich J.E."/>
            <person name="White M.M."/>
            <person name="Moncalvo J.M."/>
        </authorList>
    </citation>
    <scope>NUCLEOTIDE SEQUENCE [LARGE SCALE GENOMIC DNA]</scope>
    <source>
        <strain evidence="3 4">SWE-8-4</strain>
    </source>
</reference>
<keyword evidence="2" id="KW-0732">Signal</keyword>
<evidence type="ECO:0000313" key="3">
    <source>
        <dbReference type="EMBL" id="PVU90559.1"/>
    </source>
</evidence>
<evidence type="ECO:0000256" key="2">
    <source>
        <dbReference type="SAM" id="SignalP"/>
    </source>
</evidence>
<feature type="chain" id="PRO_5015717615" evidence="2">
    <location>
        <begin position="20"/>
        <end position="183"/>
    </location>
</feature>
<feature type="non-terminal residue" evidence="3">
    <location>
        <position position="183"/>
    </location>
</feature>
<gene>
    <name evidence="3" type="ORF">BB561_004816</name>
</gene>
<feature type="compositionally biased region" description="Basic and acidic residues" evidence="1">
    <location>
        <begin position="145"/>
        <end position="163"/>
    </location>
</feature>
<evidence type="ECO:0000313" key="4">
    <source>
        <dbReference type="Proteomes" id="UP000245383"/>
    </source>
</evidence>